<organism evidence="5 6">
    <name type="scientific">Phenylobacterium conjunctum</name>
    <dbReference type="NCBI Taxonomy" id="1298959"/>
    <lineage>
        <taxon>Bacteria</taxon>
        <taxon>Pseudomonadati</taxon>
        <taxon>Pseudomonadota</taxon>
        <taxon>Alphaproteobacteria</taxon>
        <taxon>Caulobacterales</taxon>
        <taxon>Caulobacteraceae</taxon>
        <taxon>Phenylobacterium</taxon>
    </lineage>
</organism>
<feature type="signal peptide" evidence="3">
    <location>
        <begin position="1"/>
        <end position="29"/>
    </location>
</feature>
<keyword evidence="6" id="KW-1185">Reference proteome</keyword>
<dbReference type="InterPro" id="IPR001064">
    <property type="entry name" value="Beta/gamma_crystallin"/>
</dbReference>
<dbReference type="Pfam" id="PF00030">
    <property type="entry name" value="Crystall"/>
    <property type="match status" value="1"/>
</dbReference>
<evidence type="ECO:0000313" key="5">
    <source>
        <dbReference type="EMBL" id="MFD1190463.1"/>
    </source>
</evidence>
<evidence type="ECO:0000256" key="2">
    <source>
        <dbReference type="ARBA" id="ARBA00022737"/>
    </source>
</evidence>
<dbReference type="InterPro" id="IPR011024">
    <property type="entry name" value="G_crystallin-like"/>
</dbReference>
<comment type="similarity">
    <text evidence="1">Belongs to the beta/gamma-crystallin family.</text>
</comment>
<accession>A0ABW3T0J4</accession>
<dbReference type="Gene3D" id="2.30.60.10">
    <property type="entry name" value="Cyanovirin-N"/>
    <property type="match status" value="1"/>
</dbReference>
<reference evidence="6" key="1">
    <citation type="journal article" date="2019" name="Int. J. Syst. Evol. Microbiol.">
        <title>The Global Catalogue of Microorganisms (GCM) 10K type strain sequencing project: providing services to taxonomists for standard genome sequencing and annotation.</title>
        <authorList>
            <consortium name="The Broad Institute Genomics Platform"/>
            <consortium name="The Broad Institute Genome Sequencing Center for Infectious Disease"/>
            <person name="Wu L."/>
            <person name="Ma J."/>
        </authorList>
    </citation>
    <scope>NUCLEOTIDE SEQUENCE [LARGE SCALE GENOMIC DNA]</scope>
    <source>
        <strain evidence="6">CCUG 55074</strain>
    </source>
</reference>
<evidence type="ECO:0000259" key="4">
    <source>
        <dbReference type="SMART" id="SM00247"/>
    </source>
</evidence>
<dbReference type="Gene3D" id="2.60.20.10">
    <property type="entry name" value="Crystallins"/>
    <property type="match status" value="1"/>
</dbReference>
<comment type="caution">
    <text evidence="5">The sequence shown here is derived from an EMBL/GenBank/DDBJ whole genome shotgun (WGS) entry which is preliminary data.</text>
</comment>
<evidence type="ECO:0000256" key="3">
    <source>
        <dbReference type="SAM" id="SignalP"/>
    </source>
</evidence>
<dbReference type="SUPFAM" id="SSF49695">
    <property type="entry name" value="gamma-Crystallin-like"/>
    <property type="match status" value="1"/>
</dbReference>
<dbReference type="RefSeq" id="WP_377353178.1">
    <property type="nucleotide sequence ID" value="NZ_JBHTLQ010000013.1"/>
</dbReference>
<name>A0ABW3T0J4_9CAUL</name>
<gene>
    <name evidence="5" type="ORF">ACFQ27_07725</name>
</gene>
<dbReference type="SMART" id="SM00247">
    <property type="entry name" value="XTALbg"/>
    <property type="match status" value="1"/>
</dbReference>
<dbReference type="Proteomes" id="UP001597216">
    <property type="component" value="Unassembled WGS sequence"/>
</dbReference>
<sequence>MSLDTVIKSGLAAVIGAAALSAVPATVTAQGYDAPPPGSYWQSCRNVRTERVNGGALLSAECRDMRGAWRGSTLRFSDCRGEIENRDGQLTCYMGGGYNNGGYNNGGYGNGGYGNGGYGNGGYSGGGYGNGGYGNGGYGGGYGNGGYGNDRPRPVAGGSMTLFTNPNFGGAAFGTSREITNLPRQYNDQAMSLKIGRGAWEVCTDSDFRGRCQVFDRDVPDLTRFGMAQAISSMRQVR</sequence>
<dbReference type="InterPro" id="IPR036673">
    <property type="entry name" value="Cyanovirin-N_sf"/>
</dbReference>
<feature type="chain" id="PRO_5046165236" evidence="3">
    <location>
        <begin position="30"/>
        <end position="238"/>
    </location>
</feature>
<dbReference type="EMBL" id="JBHTLQ010000013">
    <property type="protein sequence ID" value="MFD1190463.1"/>
    <property type="molecule type" value="Genomic_DNA"/>
</dbReference>
<feature type="domain" description="Beta/gamma crystallin 'Greek key'" evidence="4">
    <location>
        <begin position="159"/>
        <end position="237"/>
    </location>
</feature>
<keyword evidence="3" id="KW-0732">Signal</keyword>
<evidence type="ECO:0000256" key="1">
    <source>
        <dbReference type="ARBA" id="ARBA00009646"/>
    </source>
</evidence>
<evidence type="ECO:0000313" key="6">
    <source>
        <dbReference type="Proteomes" id="UP001597216"/>
    </source>
</evidence>
<proteinExistence type="inferred from homology"/>
<dbReference type="SUPFAM" id="SSF51322">
    <property type="entry name" value="Cyanovirin-N"/>
    <property type="match status" value="1"/>
</dbReference>
<keyword evidence="2" id="KW-0677">Repeat</keyword>
<protein>
    <submittedName>
        <fullName evidence="5">Beta/gamma crystallin-related protein</fullName>
    </submittedName>
</protein>